<evidence type="ECO:0000259" key="1">
    <source>
        <dbReference type="Pfam" id="PF22818"/>
    </source>
</evidence>
<name>A0A644ULI1_9ZZZZ</name>
<dbReference type="SUPFAM" id="SSF54637">
    <property type="entry name" value="Thioesterase/thiol ester dehydrase-isomerase"/>
    <property type="match status" value="1"/>
</dbReference>
<dbReference type="InterPro" id="IPR029069">
    <property type="entry name" value="HotDog_dom_sf"/>
</dbReference>
<reference evidence="2" key="1">
    <citation type="submission" date="2019-08" db="EMBL/GenBank/DDBJ databases">
        <authorList>
            <person name="Kucharzyk K."/>
            <person name="Murdoch R.W."/>
            <person name="Higgins S."/>
            <person name="Loffler F."/>
        </authorList>
    </citation>
    <scope>NUCLEOTIDE SEQUENCE</scope>
</reference>
<evidence type="ECO:0000313" key="2">
    <source>
        <dbReference type="EMBL" id="MPL79898.1"/>
    </source>
</evidence>
<gene>
    <name evidence="2" type="ORF">SDC9_25785</name>
</gene>
<accession>A0A644ULI1</accession>
<comment type="caution">
    <text evidence="2">The sequence shown here is derived from an EMBL/GenBank/DDBJ whole genome shotgun (WGS) entry which is preliminary data.</text>
</comment>
<organism evidence="2">
    <name type="scientific">bioreactor metagenome</name>
    <dbReference type="NCBI Taxonomy" id="1076179"/>
    <lineage>
        <taxon>unclassified sequences</taxon>
        <taxon>metagenomes</taxon>
        <taxon>ecological metagenomes</taxon>
    </lineage>
</organism>
<feature type="domain" description="ApeI dehydratase-like" evidence="1">
    <location>
        <begin position="24"/>
        <end position="98"/>
    </location>
</feature>
<dbReference type="EMBL" id="VSSQ01000131">
    <property type="protein sequence ID" value="MPL79898.1"/>
    <property type="molecule type" value="Genomic_DNA"/>
</dbReference>
<dbReference type="Gene3D" id="3.10.129.10">
    <property type="entry name" value="Hotdog Thioesterase"/>
    <property type="match status" value="1"/>
</dbReference>
<dbReference type="InterPro" id="IPR054545">
    <property type="entry name" value="ApeI-like"/>
</dbReference>
<protein>
    <recommendedName>
        <fullName evidence="1">ApeI dehydratase-like domain-containing protein</fullName>
    </recommendedName>
</protein>
<sequence>MKIDNLYKIDKSEISHESDLSSAACFLVTLDKSHRIFTGHFPGTPVLPGVCTLQILKDCLFSLTGESLLFSDISQCKFTGMVDPCADEKLSVNISKKKISESLLLINATVSVTDCDRIILKFKGKCSTL</sequence>
<dbReference type="Pfam" id="PF22818">
    <property type="entry name" value="ApeI-like"/>
    <property type="match status" value="1"/>
</dbReference>
<proteinExistence type="predicted"/>
<dbReference type="AlphaFoldDB" id="A0A644ULI1"/>